<sequence length="303" mass="32135">MWTHKNPIVRPVTSSLQAIARASAASGRALTTGAQATRAGLTSRAGRVSLQATFTAALVAGFLAIGHILAPHSGPDWAYGDLPEPIEASERRALALTPEEAAYLDIPAPGSTGGFEELNFDEFDGPTRADPIDESNPVDSVSDLDSWASSLSSLGIPQRALVAYGRAELISAVHNPQCNLSWTTLAAIGQVESNHGTVGGNRIKPDGDTLRPIIGPDYDEEGPMQFLPSTWAEWGTSADGSAEANPHNIDDATVSAANFLCSGGRDLTDPADWYAAVYGYNPIETYVRNVFARADDYGQRSHQ</sequence>
<evidence type="ECO:0008006" key="3">
    <source>
        <dbReference type="Google" id="ProtNLM"/>
    </source>
</evidence>
<protein>
    <recommendedName>
        <fullName evidence="3">Transglycosylase SLT domain-containing protein</fullName>
    </recommendedName>
</protein>
<evidence type="ECO:0000313" key="2">
    <source>
        <dbReference type="Proteomes" id="UP000662939"/>
    </source>
</evidence>
<name>A0A895XTS8_9ACTN</name>
<dbReference type="InterPro" id="IPR043426">
    <property type="entry name" value="MltB-like"/>
</dbReference>
<dbReference type="Gene3D" id="1.10.530.10">
    <property type="match status" value="1"/>
</dbReference>
<dbReference type="InterPro" id="IPR023346">
    <property type="entry name" value="Lysozyme-like_dom_sf"/>
</dbReference>
<gene>
    <name evidence="1" type="ORF">JQS30_15000</name>
</gene>
<dbReference type="CDD" id="cd13399">
    <property type="entry name" value="Slt35-like"/>
    <property type="match status" value="1"/>
</dbReference>
<dbReference type="AlphaFoldDB" id="A0A895XTS8"/>
<dbReference type="GO" id="GO:0008933">
    <property type="term" value="F:peptidoglycan lytic transglycosylase activity"/>
    <property type="evidence" value="ECO:0007669"/>
    <property type="project" value="TreeGrafter"/>
</dbReference>
<keyword evidence="2" id="KW-1185">Reference proteome</keyword>
<dbReference type="KEGG" id="nav:JQS30_15000"/>
<dbReference type="SUPFAM" id="SSF53955">
    <property type="entry name" value="Lysozyme-like"/>
    <property type="match status" value="1"/>
</dbReference>
<organism evidence="1 2">
    <name type="scientific">Natronoglycomyces albus</name>
    <dbReference type="NCBI Taxonomy" id="2811108"/>
    <lineage>
        <taxon>Bacteria</taxon>
        <taxon>Bacillati</taxon>
        <taxon>Actinomycetota</taxon>
        <taxon>Actinomycetes</taxon>
        <taxon>Glycomycetales</taxon>
        <taxon>Glycomycetaceae</taxon>
        <taxon>Natronoglycomyces</taxon>
    </lineage>
</organism>
<dbReference type="RefSeq" id="WP_213171049.1">
    <property type="nucleotide sequence ID" value="NZ_CP070496.1"/>
</dbReference>
<reference evidence="1" key="1">
    <citation type="submission" date="2021-02" db="EMBL/GenBank/DDBJ databases">
        <title>Natronoglycomyces albus gen. nov., sp. nov, a haloalkaliphilic actinobacterium from a soda solonchak soil.</title>
        <authorList>
            <person name="Sorokin D.Y."/>
            <person name="Khijniak T.V."/>
            <person name="Zakharycheva A.P."/>
            <person name="Boueva O.V."/>
            <person name="Ariskina E.V."/>
            <person name="Hahnke R.L."/>
            <person name="Bunk B."/>
            <person name="Sproer C."/>
            <person name="Schumann P."/>
            <person name="Evtushenko L.I."/>
            <person name="Kublanov I.V."/>
        </authorList>
    </citation>
    <scope>NUCLEOTIDE SEQUENCE</scope>
    <source>
        <strain evidence="1">DSM 106290</strain>
    </source>
</reference>
<evidence type="ECO:0000313" key="1">
    <source>
        <dbReference type="EMBL" id="QSB05048.1"/>
    </source>
</evidence>
<accession>A0A895XTS8</accession>
<proteinExistence type="predicted"/>
<dbReference type="EMBL" id="CP070496">
    <property type="protein sequence ID" value="QSB05048.1"/>
    <property type="molecule type" value="Genomic_DNA"/>
</dbReference>
<dbReference type="PANTHER" id="PTHR30163:SF8">
    <property type="entry name" value="LYTIC MUREIN TRANSGLYCOSYLASE"/>
    <property type="match status" value="1"/>
</dbReference>
<dbReference type="Proteomes" id="UP000662939">
    <property type="component" value="Chromosome"/>
</dbReference>
<dbReference type="GO" id="GO:0009253">
    <property type="term" value="P:peptidoglycan catabolic process"/>
    <property type="evidence" value="ECO:0007669"/>
    <property type="project" value="TreeGrafter"/>
</dbReference>
<dbReference type="PANTHER" id="PTHR30163">
    <property type="entry name" value="MEMBRANE-BOUND LYTIC MUREIN TRANSGLYCOSYLASE B"/>
    <property type="match status" value="1"/>
</dbReference>